<dbReference type="EMBL" id="MHRX01000036">
    <property type="protein sequence ID" value="OHA33021.1"/>
    <property type="molecule type" value="Genomic_DNA"/>
</dbReference>
<gene>
    <name evidence="1" type="ORF">A2928_00520</name>
</gene>
<dbReference type="Proteomes" id="UP000176221">
    <property type="component" value="Unassembled WGS sequence"/>
</dbReference>
<proteinExistence type="predicted"/>
<name>A0A1G2NCE2_9BACT</name>
<organism evidence="1 2">
    <name type="scientific">Candidatus Taylorbacteria bacterium RIFCSPLOWO2_01_FULL_45_15b</name>
    <dbReference type="NCBI Taxonomy" id="1802319"/>
    <lineage>
        <taxon>Bacteria</taxon>
        <taxon>Candidatus Tayloriibacteriota</taxon>
    </lineage>
</organism>
<evidence type="ECO:0000313" key="2">
    <source>
        <dbReference type="Proteomes" id="UP000176221"/>
    </source>
</evidence>
<accession>A0A1G2NCE2</accession>
<protein>
    <submittedName>
        <fullName evidence="1">Uncharacterized protein</fullName>
    </submittedName>
</protein>
<comment type="caution">
    <text evidence="1">The sequence shown here is derived from an EMBL/GenBank/DDBJ whole genome shotgun (WGS) entry which is preliminary data.</text>
</comment>
<sequence>MKSQQLEFKLDAERTRVSQQKVTPHTLKYSPKNSEQKVLTRPRFTSEITKAHIDSALATPRMSAVMQSRIMRVWNNGCYIRARDIQILERRTLVRINRWLRKNGVPLAFFVELPCRICSGDSVIKLVPQ</sequence>
<dbReference type="AlphaFoldDB" id="A0A1G2NCE2"/>
<reference evidence="1 2" key="1">
    <citation type="journal article" date="2016" name="Nat. Commun.">
        <title>Thousands of microbial genomes shed light on interconnected biogeochemical processes in an aquifer system.</title>
        <authorList>
            <person name="Anantharaman K."/>
            <person name="Brown C.T."/>
            <person name="Hug L.A."/>
            <person name="Sharon I."/>
            <person name="Castelle C.J."/>
            <person name="Probst A.J."/>
            <person name="Thomas B.C."/>
            <person name="Singh A."/>
            <person name="Wilkins M.J."/>
            <person name="Karaoz U."/>
            <person name="Brodie E.L."/>
            <person name="Williams K.H."/>
            <person name="Hubbard S.S."/>
            <person name="Banfield J.F."/>
        </authorList>
    </citation>
    <scope>NUCLEOTIDE SEQUENCE [LARGE SCALE GENOMIC DNA]</scope>
</reference>
<evidence type="ECO:0000313" key="1">
    <source>
        <dbReference type="EMBL" id="OHA33021.1"/>
    </source>
</evidence>